<feature type="transmembrane region" description="Helical" evidence="1">
    <location>
        <begin position="91"/>
        <end position="112"/>
    </location>
</feature>
<dbReference type="OrthoDB" id="8062551at2759"/>
<organism evidence="2 3">
    <name type="scientific">Drosophila virilis</name>
    <name type="common">Fruit fly</name>
    <dbReference type="NCBI Taxonomy" id="7244"/>
    <lineage>
        <taxon>Eukaryota</taxon>
        <taxon>Metazoa</taxon>
        <taxon>Ecdysozoa</taxon>
        <taxon>Arthropoda</taxon>
        <taxon>Hexapoda</taxon>
        <taxon>Insecta</taxon>
        <taxon>Pterygota</taxon>
        <taxon>Neoptera</taxon>
        <taxon>Endopterygota</taxon>
        <taxon>Diptera</taxon>
        <taxon>Brachycera</taxon>
        <taxon>Muscomorpha</taxon>
        <taxon>Ephydroidea</taxon>
        <taxon>Drosophilidae</taxon>
        <taxon>Drosophila</taxon>
    </lineage>
</organism>
<gene>
    <name evidence="2" type="primary">Dvir\GJ15605</name>
    <name evidence="2" type="ORF">Dvir_GJ15605</name>
</gene>
<dbReference type="HOGENOM" id="CLU_925219_0_0_1"/>
<sequence length="269" mass="31350">MRQGRNAQCLAEMLFMESYLFCASVRLGVILISAFALIKSITILYVISTEGFDFTLSLISTFDINLSYRASYYMVRDTIYWLEQYPETVTIFLQLYTIIHCMSCIMAAFGAYKLKRYFVLPLAIFEFVYIVQILTLFVLFLRIVRHFVSLEKLILLTLTATAYAMLTVYDFLALIAFEQILKLVRSRQYQELYGSDPFRPTINIVNVSPKVFKNMPKWWQAENSEAISDTPNMNYAQDEAHKHFQSQELLAEVLLRNAINLDYAHRKGF</sequence>
<dbReference type="Proteomes" id="UP000008792">
    <property type="component" value="Unassembled WGS sequence"/>
</dbReference>
<feature type="transmembrane region" description="Helical" evidence="1">
    <location>
        <begin position="20"/>
        <end position="47"/>
    </location>
</feature>
<keyword evidence="1" id="KW-0472">Membrane</keyword>
<accession>B4LRI7</accession>
<keyword evidence="3" id="KW-1185">Reference proteome</keyword>
<dbReference type="InParanoid" id="B4LRI7"/>
<evidence type="ECO:0000313" key="3">
    <source>
        <dbReference type="Proteomes" id="UP000008792"/>
    </source>
</evidence>
<feature type="transmembrane region" description="Helical" evidence="1">
    <location>
        <begin position="119"/>
        <end position="141"/>
    </location>
</feature>
<dbReference type="PhylomeDB" id="B4LRI7"/>
<feature type="transmembrane region" description="Helical" evidence="1">
    <location>
        <begin position="153"/>
        <end position="177"/>
    </location>
</feature>
<dbReference type="OMA" id="AFVQIMF"/>
<dbReference type="AlphaFoldDB" id="B4LRI7"/>
<evidence type="ECO:0000313" key="2">
    <source>
        <dbReference type="EMBL" id="EDW63582.1"/>
    </source>
</evidence>
<proteinExistence type="predicted"/>
<protein>
    <submittedName>
        <fullName evidence="2">Uncharacterized protein</fullName>
    </submittedName>
</protein>
<keyword evidence="1" id="KW-0812">Transmembrane</keyword>
<dbReference type="KEGG" id="dvi:6627990"/>
<dbReference type="EMBL" id="CH940649">
    <property type="protein sequence ID" value="EDW63582.1"/>
    <property type="molecule type" value="Genomic_DNA"/>
</dbReference>
<name>B4LRI7_DROVI</name>
<reference evidence="2 3" key="1">
    <citation type="journal article" date="2007" name="Nature">
        <title>Evolution of genes and genomes on the Drosophila phylogeny.</title>
        <authorList>
            <consortium name="Drosophila 12 Genomes Consortium"/>
            <person name="Clark A.G."/>
            <person name="Eisen M.B."/>
            <person name="Smith D.R."/>
            <person name="Bergman C.M."/>
            <person name="Oliver B."/>
            <person name="Markow T.A."/>
            <person name="Kaufman T.C."/>
            <person name="Kellis M."/>
            <person name="Gelbart W."/>
            <person name="Iyer V.N."/>
            <person name="Pollard D.A."/>
            <person name="Sackton T.B."/>
            <person name="Larracuente A.M."/>
            <person name="Singh N.D."/>
            <person name="Abad J.P."/>
            <person name="Abt D.N."/>
            <person name="Adryan B."/>
            <person name="Aguade M."/>
            <person name="Akashi H."/>
            <person name="Anderson W.W."/>
            <person name="Aquadro C.F."/>
            <person name="Ardell D.H."/>
            <person name="Arguello R."/>
            <person name="Artieri C.G."/>
            <person name="Barbash D.A."/>
            <person name="Barker D."/>
            <person name="Barsanti P."/>
            <person name="Batterham P."/>
            <person name="Batzoglou S."/>
            <person name="Begun D."/>
            <person name="Bhutkar A."/>
            <person name="Blanco E."/>
            <person name="Bosak S.A."/>
            <person name="Bradley R.K."/>
            <person name="Brand A.D."/>
            <person name="Brent M.R."/>
            <person name="Brooks A.N."/>
            <person name="Brown R.H."/>
            <person name="Butlin R.K."/>
            <person name="Caggese C."/>
            <person name="Calvi B.R."/>
            <person name="Bernardo de Carvalho A."/>
            <person name="Caspi A."/>
            <person name="Castrezana S."/>
            <person name="Celniker S.E."/>
            <person name="Chang J.L."/>
            <person name="Chapple C."/>
            <person name="Chatterji S."/>
            <person name="Chinwalla A."/>
            <person name="Civetta A."/>
            <person name="Clifton S.W."/>
            <person name="Comeron J.M."/>
            <person name="Costello J.C."/>
            <person name="Coyne J.A."/>
            <person name="Daub J."/>
            <person name="David R.G."/>
            <person name="Delcher A.L."/>
            <person name="Delehaunty K."/>
            <person name="Do C.B."/>
            <person name="Ebling H."/>
            <person name="Edwards K."/>
            <person name="Eickbush T."/>
            <person name="Evans J.D."/>
            <person name="Filipski A."/>
            <person name="Findeiss S."/>
            <person name="Freyhult E."/>
            <person name="Fulton L."/>
            <person name="Fulton R."/>
            <person name="Garcia A.C."/>
            <person name="Gardiner A."/>
            <person name="Garfield D.A."/>
            <person name="Garvin B.E."/>
            <person name="Gibson G."/>
            <person name="Gilbert D."/>
            <person name="Gnerre S."/>
            <person name="Godfrey J."/>
            <person name="Good R."/>
            <person name="Gotea V."/>
            <person name="Gravely B."/>
            <person name="Greenberg A.J."/>
            <person name="Griffiths-Jones S."/>
            <person name="Gross S."/>
            <person name="Guigo R."/>
            <person name="Gustafson E.A."/>
            <person name="Haerty W."/>
            <person name="Hahn M.W."/>
            <person name="Halligan D.L."/>
            <person name="Halpern A.L."/>
            <person name="Halter G.M."/>
            <person name="Han M.V."/>
            <person name="Heger A."/>
            <person name="Hillier L."/>
            <person name="Hinrichs A.S."/>
            <person name="Holmes I."/>
            <person name="Hoskins R.A."/>
            <person name="Hubisz M.J."/>
            <person name="Hultmark D."/>
            <person name="Huntley M.A."/>
            <person name="Jaffe D.B."/>
            <person name="Jagadeeshan S."/>
            <person name="Jeck W.R."/>
            <person name="Johnson J."/>
            <person name="Jones C.D."/>
            <person name="Jordan W.C."/>
            <person name="Karpen G.H."/>
            <person name="Kataoka E."/>
            <person name="Keightley P.D."/>
            <person name="Kheradpour P."/>
            <person name="Kirkness E.F."/>
            <person name="Koerich L.B."/>
            <person name="Kristiansen K."/>
            <person name="Kudrna D."/>
            <person name="Kulathinal R.J."/>
            <person name="Kumar S."/>
            <person name="Kwok R."/>
            <person name="Lander E."/>
            <person name="Langley C.H."/>
            <person name="Lapoint R."/>
            <person name="Lazzaro B.P."/>
            <person name="Lee S.J."/>
            <person name="Levesque L."/>
            <person name="Li R."/>
            <person name="Lin C.F."/>
            <person name="Lin M.F."/>
            <person name="Lindblad-Toh K."/>
            <person name="Llopart A."/>
            <person name="Long M."/>
            <person name="Low L."/>
            <person name="Lozovsky E."/>
            <person name="Lu J."/>
            <person name="Luo M."/>
            <person name="Machado C.A."/>
            <person name="Makalowski W."/>
            <person name="Marzo M."/>
            <person name="Matsuda M."/>
            <person name="Matzkin L."/>
            <person name="McAllister B."/>
            <person name="McBride C.S."/>
            <person name="McKernan B."/>
            <person name="McKernan K."/>
            <person name="Mendez-Lago M."/>
            <person name="Minx P."/>
            <person name="Mollenhauer M.U."/>
            <person name="Montooth K."/>
            <person name="Mount S.M."/>
            <person name="Mu X."/>
            <person name="Myers E."/>
            <person name="Negre B."/>
            <person name="Newfeld S."/>
            <person name="Nielsen R."/>
            <person name="Noor M.A."/>
            <person name="O'Grady P."/>
            <person name="Pachter L."/>
            <person name="Papaceit M."/>
            <person name="Parisi M.J."/>
            <person name="Parisi M."/>
            <person name="Parts L."/>
            <person name="Pedersen J.S."/>
            <person name="Pesole G."/>
            <person name="Phillippy A.M."/>
            <person name="Ponting C.P."/>
            <person name="Pop M."/>
            <person name="Porcelli D."/>
            <person name="Powell J.R."/>
            <person name="Prohaska S."/>
            <person name="Pruitt K."/>
            <person name="Puig M."/>
            <person name="Quesneville H."/>
            <person name="Ram K.R."/>
            <person name="Rand D."/>
            <person name="Rasmussen M.D."/>
            <person name="Reed L.K."/>
            <person name="Reenan R."/>
            <person name="Reily A."/>
            <person name="Remington K.A."/>
            <person name="Rieger T.T."/>
            <person name="Ritchie M.G."/>
            <person name="Robin C."/>
            <person name="Rogers Y.H."/>
            <person name="Rohde C."/>
            <person name="Rozas J."/>
            <person name="Rubenfield M.J."/>
            <person name="Ruiz A."/>
            <person name="Russo S."/>
            <person name="Salzberg S.L."/>
            <person name="Sanchez-Gracia A."/>
            <person name="Saranga D.J."/>
            <person name="Sato H."/>
            <person name="Schaeffer S.W."/>
            <person name="Schatz M.C."/>
            <person name="Schlenke T."/>
            <person name="Schwartz R."/>
            <person name="Segarra C."/>
            <person name="Singh R.S."/>
            <person name="Sirot L."/>
            <person name="Sirota M."/>
            <person name="Sisneros N.B."/>
            <person name="Smith C.D."/>
            <person name="Smith T.F."/>
            <person name="Spieth J."/>
            <person name="Stage D.E."/>
            <person name="Stark A."/>
            <person name="Stephan W."/>
            <person name="Strausberg R.L."/>
            <person name="Strempel S."/>
            <person name="Sturgill D."/>
            <person name="Sutton G."/>
            <person name="Sutton G.G."/>
            <person name="Tao W."/>
            <person name="Teichmann S."/>
            <person name="Tobari Y.N."/>
            <person name="Tomimura Y."/>
            <person name="Tsolas J.M."/>
            <person name="Valente V.L."/>
            <person name="Venter E."/>
            <person name="Venter J.C."/>
            <person name="Vicario S."/>
            <person name="Vieira F.G."/>
            <person name="Vilella A.J."/>
            <person name="Villasante A."/>
            <person name="Walenz B."/>
            <person name="Wang J."/>
            <person name="Wasserman M."/>
            <person name="Watts T."/>
            <person name="Wilson D."/>
            <person name="Wilson R.K."/>
            <person name="Wing R.A."/>
            <person name="Wolfner M.F."/>
            <person name="Wong A."/>
            <person name="Wong G.K."/>
            <person name="Wu C.I."/>
            <person name="Wu G."/>
            <person name="Yamamoto D."/>
            <person name="Yang H.P."/>
            <person name="Yang S.P."/>
            <person name="Yorke J.A."/>
            <person name="Yoshida K."/>
            <person name="Zdobnov E."/>
            <person name="Zhang P."/>
            <person name="Zhang Y."/>
            <person name="Zimin A.V."/>
            <person name="Baldwin J."/>
            <person name="Abdouelleil A."/>
            <person name="Abdulkadir J."/>
            <person name="Abebe A."/>
            <person name="Abera B."/>
            <person name="Abreu J."/>
            <person name="Acer S.C."/>
            <person name="Aftuck L."/>
            <person name="Alexander A."/>
            <person name="An P."/>
            <person name="Anderson E."/>
            <person name="Anderson S."/>
            <person name="Arachi H."/>
            <person name="Azer M."/>
            <person name="Bachantsang P."/>
            <person name="Barry A."/>
            <person name="Bayul T."/>
            <person name="Berlin A."/>
            <person name="Bessette D."/>
            <person name="Bloom T."/>
            <person name="Blye J."/>
            <person name="Boguslavskiy L."/>
            <person name="Bonnet C."/>
            <person name="Boukhgalter B."/>
            <person name="Bourzgui I."/>
            <person name="Brown A."/>
            <person name="Cahill P."/>
            <person name="Channer S."/>
            <person name="Cheshatsang Y."/>
            <person name="Chuda L."/>
            <person name="Citroen M."/>
            <person name="Collymore A."/>
            <person name="Cooke P."/>
            <person name="Costello M."/>
            <person name="D'Aco K."/>
            <person name="Daza R."/>
            <person name="De Haan G."/>
            <person name="DeGray S."/>
            <person name="DeMaso C."/>
            <person name="Dhargay N."/>
            <person name="Dooley K."/>
            <person name="Dooley E."/>
            <person name="Doricent M."/>
            <person name="Dorje P."/>
            <person name="Dorjee K."/>
            <person name="Dupes A."/>
            <person name="Elong R."/>
            <person name="Falk J."/>
            <person name="Farina A."/>
            <person name="Faro S."/>
            <person name="Ferguson D."/>
            <person name="Fisher S."/>
            <person name="Foley C.D."/>
            <person name="Franke A."/>
            <person name="Friedrich D."/>
            <person name="Gadbois L."/>
            <person name="Gearin G."/>
            <person name="Gearin C.R."/>
            <person name="Giannoukos G."/>
            <person name="Goode T."/>
            <person name="Graham J."/>
            <person name="Grandbois E."/>
            <person name="Grewal S."/>
            <person name="Gyaltsen K."/>
            <person name="Hafez N."/>
            <person name="Hagos B."/>
            <person name="Hall J."/>
            <person name="Henson C."/>
            <person name="Hollinger A."/>
            <person name="Honan T."/>
            <person name="Huard M.D."/>
            <person name="Hughes L."/>
            <person name="Hurhula B."/>
            <person name="Husby M.E."/>
            <person name="Kamat A."/>
            <person name="Kanga B."/>
            <person name="Kashin S."/>
            <person name="Khazanovich D."/>
            <person name="Kisner P."/>
            <person name="Lance K."/>
            <person name="Lara M."/>
            <person name="Lee W."/>
            <person name="Lennon N."/>
            <person name="Letendre F."/>
            <person name="LeVine R."/>
            <person name="Lipovsky A."/>
            <person name="Liu X."/>
            <person name="Liu J."/>
            <person name="Liu S."/>
            <person name="Lokyitsang T."/>
            <person name="Lokyitsang Y."/>
            <person name="Lubonja R."/>
            <person name="Lui A."/>
            <person name="MacDonald P."/>
            <person name="Magnisalis V."/>
            <person name="Maru K."/>
            <person name="Matthews C."/>
            <person name="McCusker W."/>
            <person name="McDonough S."/>
            <person name="Mehta T."/>
            <person name="Meldrim J."/>
            <person name="Meneus L."/>
            <person name="Mihai O."/>
            <person name="Mihalev A."/>
            <person name="Mihova T."/>
            <person name="Mittelman R."/>
            <person name="Mlenga V."/>
            <person name="Montmayeur A."/>
            <person name="Mulrain L."/>
            <person name="Navidi A."/>
            <person name="Naylor J."/>
            <person name="Negash T."/>
            <person name="Nguyen T."/>
            <person name="Nguyen N."/>
            <person name="Nicol R."/>
            <person name="Norbu C."/>
            <person name="Norbu N."/>
            <person name="Novod N."/>
            <person name="O'Neill B."/>
            <person name="Osman S."/>
            <person name="Markiewicz E."/>
            <person name="Oyono O.L."/>
            <person name="Patti C."/>
            <person name="Phunkhang P."/>
            <person name="Pierre F."/>
            <person name="Priest M."/>
            <person name="Raghuraman S."/>
            <person name="Rege F."/>
            <person name="Reyes R."/>
            <person name="Rise C."/>
            <person name="Rogov P."/>
            <person name="Ross K."/>
            <person name="Ryan E."/>
            <person name="Settipalli S."/>
            <person name="Shea T."/>
            <person name="Sherpa N."/>
            <person name="Shi L."/>
            <person name="Shih D."/>
            <person name="Sparrow T."/>
            <person name="Spaulding J."/>
            <person name="Stalker J."/>
            <person name="Stange-Thomann N."/>
            <person name="Stavropoulos S."/>
            <person name="Stone C."/>
            <person name="Strader C."/>
            <person name="Tesfaye S."/>
            <person name="Thomson T."/>
            <person name="Thoulutsang Y."/>
            <person name="Thoulutsang D."/>
            <person name="Topham K."/>
            <person name="Topping I."/>
            <person name="Tsamla T."/>
            <person name="Vassiliev H."/>
            <person name="Vo A."/>
            <person name="Wangchuk T."/>
            <person name="Wangdi T."/>
            <person name="Weiand M."/>
            <person name="Wilkinson J."/>
            <person name="Wilson A."/>
            <person name="Yadav S."/>
            <person name="Young G."/>
            <person name="Yu Q."/>
            <person name="Zembek L."/>
            <person name="Zhong D."/>
            <person name="Zimmer A."/>
            <person name="Zwirko Z."/>
            <person name="Jaffe D.B."/>
            <person name="Alvarez P."/>
            <person name="Brockman W."/>
            <person name="Butler J."/>
            <person name="Chin C."/>
            <person name="Gnerre S."/>
            <person name="Grabherr M."/>
            <person name="Kleber M."/>
            <person name="Mauceli E."/>
            <person name="MacCallum I."/>
        </authorList>
    </citation>
    <scope>NUCLEOTIDE SEQUENCE [LARGE SCALE GENOMIC DNA]</scope>
    <source>
        <strain evidence="3">Tucson 15010-1051.87</strain>
    </source>
</reference>
<keyword evidence="1" id="KW-1133">Transmembrane helix</keyword>
<dbReference type="eggNOG" id="KOG3765">
    <property type="taxonomic scope" value="Eukaryota"/>
</dbReference>
<evidence type="ECO:0000256" key="1">
    <source>
        <dbReference type="SAM" id="Phobius"/>
    </source>
</evidence>
<dbReference type="STRING" id="7244.B4LRI7"/>